<dbReference type="EMBL" id="KQ964249">
    <property type="protein sequence ID" value="KXJ91688.1"/>
    <property type="molecule type" value="Genomic_DNA"/>
</dbReference>
<evidence type="ECO:0000313" key="3">
    <source>
        <dbReference type="Proteomes" id="UP000070501"/>
    </source>
</evidence>
<evidence type="ECO:0008006" key="4">
    <source>
        <dbReference type="Google" id="ProtNLM"/>
    </source>
</evidence>
<dbReference type="STRING" id="196109.A0A136J364"/>
<evidence type="ECO:0000313" key="2">
    <source>
        <dbReference type="EMBL" id="KXJ91688.1"/>
    </source>
</evidence>
<feature type="chain" id="PRO_5007293412" description="IGFBP N-terminal domain-containing protein" evidence="1">
    <location>
        <begin position="20"/>
        <end position="208"/>
    </location>
</feature>
<feature type="signal peptide" evidence="1">
    <location>
        <begin position="1"/>
        <end position="19"/>
    </location>
</feature>
<dbReference type="OrthoDB" id="3799394at2759"/>
<reference evidence="3" key="1">
    <citation type="submission" date="2016-02" db="EMBL/GenBank/DDBJ databases">
        <title>Draft genome sequence of Microdochium bolleyi, a fungal endophyte of beachgrass.</title>
        <authorList>
            <consortium name="DOE Joint Genome Institute"/>
            <person name="David A.S."/>
            <person name="May G."/>
            <person name="Haridas S."/>
            <person name="Lim J."/>
            <person name="Wang M."/>
            <person name="Labutti K."/>
            <person name="Lipzen A."/>
            <person name="Barry K."/>
            <person name="Grigoriev I.V."/>
        </authorList>
    </citation>
    <scope>NUCLEOTIDE SEQUENCE [LARGE SCALE GENOMIC DNA]</scope>
    <source>
        <strain evidence="3">J235TASD1</strain>
    </source>
</reference>
<dbReference type="AlphaFoldDB" id="A0A136J364"/>
<evidence type="ECO:0000256" key="1">
    <source>
        <dbReference type="SAM" id="SignalP"/>
    </source>
</evidence>
<keyword evidence="3" id="KW-1185">Reference proteome</keyword>
<accession>A0A136J364</accession>
<keyword evidence="1" id="KW-0732">Signal</keyword>
<name>A0A136J364_9PEZI</name>
<organism evidence="2 3">
    <name type="scientific">Microdochium bolleyi</name>
    <dbReference type="NCBI Taxonomy" id="196109"/>
    <lineage>
        <taxon>Eukaryota</taxon>
        <taxon>Fungi</taxon>
        <taxon>Dikarya</taxon>
        <taxon>Ascomycota</taxon>
        <taxon>Pezizomycotina</taxon>
        <taxon>Sordariomycetes</taxon>
        <taxon>Xylariomycetidae</taxon>
        <taxon>Xylariales</taxon>
        <taxon>Microdochiaceae</taxon>
        <taxon>Microdochium</taxon>
    </lineage>
</organism>
<gene>
    <name evidence="2" type="ORF">Micbo1qcDRAFT_203749</name>
</gene>
<dbReference type="InParanoid" id="A0A136J364"/>
<protein>
    <recommendedName>
        <fullName evidence="4">IGFBP N-terminal domain-containing protein</fullName>
    </recommendedName>
</protein>
<proteinExistence type="predicted"/>
<sequence>MVRIISLVIAAALTATANATVCGYKFGDCKEAGTTCSPVLPWCRDLSRCIGQCVSTSTNQPLPNSNFYQPCGAMMPTMPGGIGSRTCPSTARCMEDPRVADCGINCDAAGICVPNKARVCGGLQKLQCAKGRQCFDDPSDDCDPAKGGSNCPGICLVPLGTSGSAPTPTIGNVVVTPSPTIGHIVNNPSPTIGKIRTRAPRWNRQEEQ</sequence>
<dbReference type="Proteomes" id="UP000070501">
    <property type="component" value="Unassembled WGS sequence"/>
</dbReference>